<evidence type="ECO:0000256" key="3">
    <source>
        <dbReference type="PROSITE-ProRule" id="PRU00492"/>
    </source>
</evidence>
<feature type="region of interest" description="Disordered" evidence="4">
    <location>
        <begin position="74"/>
        <end position="112"/>
    </location>
</feature>
<dbReference type="PATRIC" id="fig|1310114.3.peg.843"/>
<dbReference type="EMBL" id="CP005386">
    <property type="protein sequence ID" value="AGL26046.1"/>
    <property type="molecule type" value="Genomic_DNA"/>
</dbReference>
<organism evidence="6 7">
    <name type="scientific">Mycobacterium tuberculosis CAS/NITR204</name>
    <dbReference type="NCBI Taxonomy" id="1310114"/>
    <lineage>
        <taxon>Bacteria</taxon>
        <taxon>Bacillati</taxon>
        <taxon>Actinomycetota</taxon>
        <taxon>Actinomycetes</taxon>
        <taxon>Mycobacteriales</taxon>
        <taxon>Mycobacteriaceae</taxon>
        <taxon>Mycobacterium</taxon>
        <taxon>Mycobacterium tuberculosis complex</taxon>
    </lineage>
</organism>
<gene>
    <name evidence="6" type="ORF">J113_04085</name>
</gene>
<dbReference type="InterPro" id="IPR005144">
    <property type="entry name" value="ATP-cone_dom"/>
</dbReference>
<evidence type="ECO:0000256" key="2">
    <source>
        <dbReference type="ARBA" id="ARBA00022840"/>
    </source>
</evidence>
<name>R4MDL9_MYCTX</name>
<feature type="domain" description="ATP-cone" evidence="5">
    <location>
        <begin position="1"/>
        <end position="41"/>
    </location>
</feature>
<evidence type="ECO:0000256" key="4">
    <source>
        <dbReference type="SAM" id="MobiDB-lite"/>
    </source>
</evidence>
<dbReference type="AlphaFoldDB" id="R4MDL9"/>
<dbReference type="PROSITE" id="PS51161">
    <property type="entry name" value="ATP_CONE"/>
    <property type="match status" value="1"/>
</dbReference>
<evidence type="ECO:0000313" key="7">
    <source>
        <dbReference type="Proteomes" id="UP000013548"/>
    </source>
</evidence>
<protein>
    <submittedName>
        <fullName evidence="6">Ribonucleoside-diphosphate reductase large subunit nrdZ</fullName>
    </submittedName>
</protein>
<evidence type="ECO:0000259" key="5">
    <source>
        <dbReference type="PROSITE" id="PS51161"/>
    </source>
</evidence>
<keyword evidence="1 3" id="KW-0547">Nucleotide-binding</keyword>
<dbReference type="BioCyc" id="MTUB1310114:G13A2-593-MONOMER"/>
<dbReference type="GO" id="GO:0005524">
    <property type="term" value="F:ATP binding"/>
    <property type="evidence" value="ECO:0007669"/>
    <property type="project" value="UniProtKB-UniRule"/>
</dbReference>
<dbReference type="Pfam" id="PF03477">
    <property type="entry name" value="ATP-cone"/>
    <property type="match status" value="1"/>
</dbReference>
<dbReference type="HOGENOM" id="CLU_1990219_0_0_11"/>
<sequence length="125" mass="14224">MRGIAPVEDIQDCVEARLGEAGLDDVARVYIIYRQRRAELRTAKALLGVRDELKLSLAAVTVLRERYLLHDEQGRPAESTGELMDRRRAVSRRPRTSMSRARRGGGPSGSPRYYATWNSCRIRPR</sequence>
<accession>R4MDL9</accession>
<reference evidence="6 7" key="1">
    <citation type="journal article" date="2013" name="Genome Announc.">
        <title>Whole-Genome Sequences of Four Clinical Isolates of Mycobacterium tuberculosis from Tamil Nadu, South India.</title>
        <authorList>
            <person name="Narayanan S."/>
            <person name="Deshpande U."/>
        </authorList>
    </citation>
    <scope>NUCLEOTIDE SEQUENCE [LARGE SCALE GENOMIC DNA]</scope>
    <source>
        <strain evidence="6 7">CAS/NITR204</strain>
    </source>
</reference>
<dbReference type="Proteomes" id="UP000013548">
    <property type="component" value="Chromosome"/>
</dbReference>
<dbReference type="KEGG" id="mtuc:J113_04085"/>
<feature type="compositionally biased region" description="Basic residues" evidence="4">
    <location>
        <begin position="89"/>
        <end position="103"/>
    </location>
</feature>
<proteinExistence type="predicted"/>
<keyword evidence="2 3" id="KW-0067">ATP-binding</keyword>
<evidence type="ECO:0000313" key="6">
    <source>
        <dbReference type="EMBL" id="AGL26046.1"/>
    </source>
</evidence>
<evidence type="ECO:0000256" key="1">
    <source>
        <dbReference type="ARBA" id="ARBA00022741"/>
    </source>
</evidence>